<organism evidence="2 4">
    <name type="scientific">Legionella quateirensis</name>
    <dbReference type="NCBI Taxonomy" id="45072"/>
    <lineage>
        <taxon>Bacteria</taxon>
        <taxon>Pseudomonadati</taxon>
        <taxon>Pseudomonadota</taxon>
        <taxon>Gammaproteobacteria</taxon>
        <taxon>Legionellales</taxon>
        <taxon>Legionellaceae</taxon>
        <taxon>Legionella</taxon>
    </lineage>
</organism>
<gene>
    <name evidence="1" type="ORF">Lqua_2212</name>
    <name evidence="2" type="ORF">NCTC12376_00503</name>
</gene>
<evidence type="ECO:0000313" key="1">
    <source>
        <dbReference type="EMBL" id="KTD47819.1"/>
    </source>
</evidence>
<name>A0A378KQ70_9GAMM</name>
<evidence type="ECO:0008006" key="5">
    <source>
        <dbReference type="Google" id="ProtNLM"/>
    </source>
</evidence>
<accession>A0A378KQ70</accession>
<dbReference type="STRING" id="45072.Lqua_2212"/>
<reference evidence="2 4" key="2">
    <citation type="submission" date="2018-06" db="EMBL/GenBank/DDBJ databases">
        <authorList>
            <consortium name="Pathogen Informatics"/>
            <person name="Doyle S."/>
        </authorList>
    </citation>
    <scope>NUCLEOTIDE SEQUENCE [LARGE SCALE GENOMIC DNA]</scope>
    <source>
        <strain evidence="2 4">NCTC12376</strain>
    </source>
</reference>
<dbReference type="AlphaFoldDB" id="A0A378KQ70"/>
<evidence type="ECO:0000313" key="2">
    <source>
        <dbReference type="EMBL" id="STY16712.1"/>
    </source>
</evidence>
<protein>
    <recommendedName>
        <fullName evidence="5">DUF4286 domain-containing protein</fullName>
    </recommendedName>
</protein>
<dbReference type="RefSeq" id="WP_058474347.1">
    <property type="nucleotide sequence ID" value="NZ_CAAAIL010000008.1"/>
</dbReference>
<evidence type="ECO:0000313" key="4">
    <source>
        <dbReference type="Proteomes" id="UP000254230"/>
    </source>
</evidence>
<reference evidence="1 3" key="1">
    <citation type="submission" date="2015-11" db="EMBL/GenBank/DDBJ databases">
        <title>Genomic analysis of 38 Legionella species identifies large and diverse effector repertoires.</title>
        <authorList>
            <person name="Burstein D."/>
            <person name="Amaro F."/>
            <person name="Zusman T."/>
            <person name="Lifshitz Z."/>
            <person name="Cohen O."/>
            <person name="Gilbert J.A."/>
            <person name="Pupko T."/>
            <person name="Shuman H.A."/>
            <person name="Segal G."/>
        </authorList>
    </citation>
    <scope>NUCLEOTIDE SEQUENCE [LARGE SCALE GENOMIC DNA]</scope>
    <source>
        <strain evidence="1 3">ATCC 49507</strain>
    </source>
</reference>
<evidence type="ECO:0000313" key="3">
    <source>
        <dbReference type="Proteomes" id="UP000054639"/>
    </source>
</evidence>
<dbReference type="EMBL" id="LNYR01000031">
    <property type="protein sequence ID" value="KTD47819.1"/>
    <property type="molecule type" value="Genomic_DNA"/>
</dbReference>
<dbReference type="Proteomes" id="UP000054639">
    <property type="component" value="Unassembled WGS sequence"/>
</dbReference>
<sequence length="104" mass="12267">MVIYEVNLAIDADIYPQFQLWLKKHATEMLQFPGFIKASILKQEKDKSSGQEALTVQYQLEDRDALETYFIQFAPDMREEGIKLFNNKFSAERRIFEVQENISK</sequence>
<proteinExistence type="predicted"/>
<dbReference type="EMBL" id="UGOW01000001">
    <property type="protein sequence ID" value="STY16712.1"/>
    <property type="molecule type" value="Genomic_DNA"/>
</dbReference>
<dbReference type="Pfam" id="PF14114">
    <property type="entry name" value="DUF4286"/>
    <property type="match status" value="1"/>
</dbReference>
<dbReference type="OrthoDB" id="34442at2"/>
<dbReference type="Proteomes" id="UP000254230">
    <property type="component" value="Unassembled WGS sequence"/>
</dbReference>
<keyword evidence="3" id="KW-1185">Reference proteome</keyword>
<dbReference type="InterPro" id="IPR025563">
    <property type="entry name" value="DUF4286"/>
</dbReference>